<evidence type="ECO:0000313" key="2">
    <source>
        <dbReference type="EMBL" id="CAD8206652.1"/>
    </source>
</evidence>
<dbReference type="EMBL" id="CAJJDP010000139">
    <property type="protein sequence ID" value="CAD8206652.1"/>
    <property type="molecule type" value="Genomic_DNA"/>
</dbReference>
<comment type="caution">
    <text evidence="2">The sequence shown here is derived from an EMBL/GenBank/DDBJ whole genome shotgun (WGS) entry which is preliminary data.</text>
</comment>
<proteinExistence type="predicted"/>
<dbReference type="AlphaFoldDB" id="A0A8S1Y382"/>
<accession>A0A8S1Y382</accession>
<organism evidence="2 3">
    <name type="scientific">Paramecium octaurelia</name>
    <dbReference type="NCBI Taxonomy" id="43137"/>
    <lineage>
        <taxon>Eukaryota</taxon>
        <taxon>Sar</taxon>
        <taxon>Alveolata</taxon>
        <taxon>Ciliophora</taxon>
        <taxon>Intramacronucleata</taxon>
        <taxon>Oligohymenophorea</taxon>
        <taxon>Peniculida</taxon>
        <taxon>Parameciidae</taxon>
        <taxon>Paramecium</taxon>
    </lineage>
</organism>
<dbReference type="EMBL" id="CAJJDP010000139">
    <property type="protein sequence ID" value="CAD8206648.1"/>
    <property type="molecule type" value="Genomic_DNA"/>
</dbReference>
<name>A0A8S1Y382_PAROT</name>
<sequence length="122" mass="14942">MQSIESKTIDYLDENFQTSCLERERKDRNNTDLVKHKWIYYKLKITKKEYFKKVKIINLNILKTRMIHKDVLTFKMKDIEGVNNRNELICYIKQENLITQLIVQKRIDTNIRITRMKTFRVK</sequence>
<dbReference type="Proteomes" id="UP000683925">
    <property type="component" value="Unassembled WGS sequence"/>
</dbReference>
<evidence type="ECO:0000313" key="1">
    <source>
        <dbReference type="EMBL" id="CAD8206648.1"/>
    </source>
</evidence>
<reference evidence="2" key="1">
    <citation type="submission" date="2021-01" db="EMBL/GenBank/DDBJ databases">
        <authorList>
            <consortium name="Genoscope - CEA"/>
            <person name="William W."/>
        </authorList>
    </citation>
    <scope>NUCLEOTIDE SEQUENCE</scope>
</reference>
<protein>
    <submittedName>
        <fullName evidence="2">Uncharacterized protein</fullName>
    </submittedName>
</protein>
<keyword evidence="3" id="KW-1185">Reference proteome</keyword>
<gene>
    <name evidence="1" type="ORF">POCTA_138.1.T1380139</name>
    <name evidence="2" type="ORF">POCTA_138.1.T1380141</name>
</gene>
<evidence type="ECO:0000313" key="3">
    <source>
        <dbReference type="Proteomes" id="UP000683925"/>
    </source>
</evidence>